<dbReference type="EMBL" id="CAAALY010002544">
    <property type="protein sequence ID" value="VEL07825.1"/>
    <property type="molecule type" value="Genomic_DNA"/>
</dbReference>
<proteinExistence type="predicted"/>
<sequence>MEACLSYLSLPKCPAGESEMLSDEFANIAHQRQLYCASLVPPPQPRAFLTPCFVQKNNSLHSKRKLQTLHSPGVEQTGLTNRMELGITQNGSVELPLVLATPLAGVPQALYEENGVFATMPVSQRPTFSHPQTTLSINPCTISPSNSLKANFDVRNFNEYIAASLAQLWPSSSNCASSLSETMLQDSTKIGGPGKAPLSKPTKSDQIVSFAGSNRSKEEELEKIGPTVWPGYVKNPLGSSQLIEPDSLAISQLFTQPDENSVEETIDNSQFEQEGKISSDFFFTKRRRYAPHSYEAKLEVQQGFARDTRALDKEGKDFTTSDSEAKSFLIRDLLSSSCQANRKKLGKFVNLFPLFGYRSTRN</sequence>
<keyword evidence="2" id="KW-1185">Reference proteome</keyword>
<gene>
    <name evidence="1" type="ORF">PXEA_LOCUS1265</name>
</gene>
<protein>
    <submittedName>
        <fullName evidence="1">Uncharacterized protein</fullName>
    </submittedName>
</protein>
<evidence type="ECO:0000313" key="2">
    <source>
        <dbReference type="Proteomes" id="UP000784294"/>
    </source>
</evidence>
<dbReference type="Proteomes" id="UP000784294">
    <property type="component" value="Unassembled WGS sequence"/>
</dbReference>
<name>A0A3S5BLB4_9PLAT</name>
<organism evidence="1 2">
    <name type="scientific">Protopolystoma xenopodis</name>
    <dbReference type="NCBI Taxonomy" id="117903"/>
    <lineage>
        <taxon>Eukaryota</taxon>
        <taxon>Metazoa</taxon>
        <taxon>Spiralia</taxon>
        <taxon>Lophotrochozoa</taxon>
        <taxon>Platyhelminthes</taxon>
        <taxon>Monogenea</taxon>
        <taxon>Polyopisthocotylea</taxon>
        <taxon>Polystomatidea</taxon>
        <taxon>Polystomatidae</taxon>
        <taxon>Protopolystoma</taxon>
    </lineage>
</organism>
<evidence type="ECO:0000313" key="1">
    <source>
        <dbReference type="EMBL" id="VEL07825.1"/>
    </source>
</evidence>
<reference evidence="1" key="1">
    <citation type="submission" date="2018-11" db="EMBL/GenBank/DDBJ databases">
        <authorList>
            <consortium name="Pathogen Informatics"/>
        </authorList>
    </citation>
    <scope>NUCLEOTIDE SEQUENCE</scope>
</reference>
<comment type="caution">
    <text evidence="1">The sequence shown here is derived from an EMBL/GenBank/DDBJ whole genome shotgun (WGS) entry which is preliminary data.</text>
</comment>
<accession>A0A3S5BLB4</accession>
<dbReference type="AlphaFoldDB" id="A0A3S5BLB4"/>